<evidence type="ECO:0000259" key="7">
    <source>
        <dbReference type="Pfam" id="PF10502"/>
    </source>
</evidence>
<dbReference type="Gene3D" id="2.10.109.10">
    <property type="entry name" value="Umud Fragment, subunit A"/>
    <property type="match status" value="1"/>
</dbReference>
<dbReference type="InterPro" id="IPR019533">
    <property type="entry name" value="Peptidase_S26"/>
</dbReference>
<protein>
    <recommendedName>
        <fullName evidence="4">signal peptidase I</fullName>
        <ecNumber evidence="4">3.4.21.89</ecNumber>
    </recommendedName>
</protein>
<comment type="caution">
    <text evidence="8">The sequence shown here is derived from an EMBL/GenBank/DDBJ whole genome shotgun (WGS) entry which is preliminary data.</text>
</comment>
<comment type="catalytic activity">
    <reaction evidence="1">
        <text>Cleavage of hydrophobic, N-terminal signal or leader sequences from secreted and periplasmic proteins.</text>
        <dbReference type="EC" id="3.4.21.89"/>
    </reaction>
</comment>
<feature type="active site" evidence="6">
    <location>
        <position position="34"/>
    </location>
</feature>
<dbReference type="Proteomes" id="UP000245697">
    <property type="component" value="Unassembled WGS sequence"/>
</dbReference>
<dbReference type="GO" id="GO:0006465">
    <property type="term" value="P:signal peptide processing"/>
    <property type="evidence" value="ECO:0007669"/>
    <property type="project" value="InterPro"/>
</dbReference>
<gene>
    <name evidence="8" type="ORF">BC793_106450</name>
</gene>
<feature type="domain" description="Peptidase S26" evidence="7">
    <location>
        <begin position="25"/>
        <end position="89"/>
    </location>
</feature>
<dbReference type="CDD" id="cd06530">
    <property type="entry name" value="S26_SPase_I"/>
    <property type="match status" value="1"/>
</dbReference>
<feature type="active site" evidence="6">
    <location>
        <position position="79"/>
    </location>
</feature>
<evidence type="ECO:0000313" key="8">
    <source>
        <dbReference type="EMBL" id="PWK48420.1"/>
    </source>
</evidence>
<dbReference type="GO" id="GO:0004252">
    <property type="term" value="F:serine-type endopeptidase activity"/>
    <property type="evidence" value="ECO:0007669"/>
    <property type="project" value="InterPro"/>
</dbReference>
<dbReference type="EC" id="3.4.21.89" evidence="4"/>
<dbReference type="AlphaFoldDB" id="A0A316FKV5"/>
<dbReference type="PROSITE" id="PS00761">
    <property type="entry name" value="SPASE_I_3"/>
    <property type="match status" value="1"/>
</dbReference>
<reference evidence="8 9" key="1">
    <citation type="submission" date="2018-05" db="EMBL/GenBank/DDBJ databases">
        <title>Genomic Encyclopedia of Archaeal and Bacterial Type Strains, Phase II (KMG-II): from individual species to whole genera.</title>
        <authorList>
            <person name="Goeker M."/>
        </authorList>
    </citation>
    <scope>NUCLEOTIDE SEQUENCE [LARGE SCALE GENOMIC DNA]</scope>
    <source>
        <strain evidence="8 9">DSM 45184</strain>
    </source>
</reference>
<proteinExistence type="inferred from homology"/>
<dbReference type="EMBL" id="QGGR01000006">
    <property type="protein sequence ID" value="PWK48420.1"/>
    <property type="molecule type" value="Genomic_DNA"/>
</dbReference>
<evidence type="ECO:0000256" key="2">
    <source>
        <dbReference type="ARBA" id="ARBA00004401"/>
    </source>
</evidence>
<name>A0A316FKV5_9ACTN</name>
<evidence type="ECO:0000313" key="9">
    <source>
        <dbReference type="Proteomes" id="UP000245697"/>
    </source>
</evidence>
<dbReference type="RefSeq" id="WP_109593442.1">
    <property type="nucleotide sequence ID" value="NZ_BONA01000039.1"/>
</dbReference>
<dbReference type="PANTHER" id="PTHR43390">
    <property type="entry name" value="SIGNAL PEPTIDASE I"/>
    <property type="match status" value="1"/>
</dbReference>
<evidence type="ECO:0000256" key="5">
    <source>
        <dbReference type="ARBA" id="ARBA00022801"/>
    </source>
</evidence>
<comment type="similarity">
    <text evidence="3">Belongs to the peptidase S26 family.</text>
</comment>
<dbReference type="InterPro" id="IPR019758">
    <property type="entry name" value="Pept_S26A_signal_pept_1_CS"/>
</dbReference>
<comment type="subcellular location">
    <subcellularLocation>
        <location evidence="2">Cell membrane</location>
        <topology evidence="2">Single-pass type II membrane protein</topology>
    </subcellularLocation>
</comment>
<dbReference type="GO" id="GO:0009003">
    <property type="term" value="F:signal peptidase activity"/>
    <property type="evidence" value="ECO:0007669"/>
    <property type="project" value="UniProtKB-EC"/>
</dbReference>
<evidence type="ECO:0000256" key="3">
    <source>
        <dbReference type="ARBA" id="ARBA00009370"/>
    </source>
</evidence>
<evidence type="ECO:0000256" key="1">
    <source>
        <dbReference type="ARBA" id="ARBA00000677"/>
    </source>
</evidence>
<evidence type="ECO:0000256" key="4">
    <source>
        <dbReference type="ARBA" id="ARBA00013208"/>
    </source>
</evidence>
<dbReference type="PRINTS" id="PR00727">
    <property type="entry name" value="LEADERPTASE"/>
</dbReference>
<keyword evidence="5" id="KW-0378">Hydrolase</keyword>
<dbReference type="OrthoDB" id="5518017at2"/>
<dbReference type="InterPro" id="IPR000223">
    <property type="entry name" value="Pept_S26A_signal_pept_1"/>
</dbReference>
<dbReference type="GO" id="GO:0005886">
    <property type="term" value="C:plasma membrane"/>
    <property type="evidence" value="ECO:0007669"/>
    <property type="project" value="UniProtKB-SubCell"/>
</dbReference>
<sequence length="139" mass="14503">MIWLLTAAGLLGCGLIGIVRLRRRWLLVTVEGVSMEPTYRPGDRLLARRVALAGVRRGAVVVVAAPPGAAPTDPPFMVKRAAALPGDPVPAGIPVPDAAVPPGRLVVLGDNADRSADSRTMGYLLAADVVGVIIRRISN</sequence>
<keyword evidence="9" id="KW-1185">Reference proteome</keyword>
<dbReference type="Pfam" id="PF10502">
    <property type="entry name" value="Peptidase_S26"/>
    <property type="match status" value="2"/>
</dbReference>
<dbReference type="SUPFAM" id="SSF51306">
    <property type="entry name" value="LexA/Signal peptidase"/>
    <property type="match status" value="1"/>
</dbReference>
<dbReference type="InterPro" id="IPR036286">
    <property type="entry name" value="LexA/Signal_pep-like_sf"/>
</dbReference>
<accession>A0A316FKV5</accession>
<dbReference type="PANTHER" id="PTHR43390:SF1">
    <property type="entry name" value="CHLOROPLAST PROCESSING PEPTIDASE"/>
    <property type="match status" value="1"/>
</dbReference>
<evidence type="ECO:0000256" key="6">
    <source>
        <dbReference type="PIRSR" id="PIRSR600223-1"/>
    </source>
</evidence>
<organism evidence="8 9">
    <name type="scientific">Actinoplanes xinjiangensis</name>
    <dbReference type="NCBI Taxonomy" id="512350"/>
    <lineage>
        <taxon>Bacteria</taxon>
        <taxon>Bacillati</taxon>
        <taxon>Actinomycetota</taxon>
        <taxon>Actinomycetes</taxon>
        <taxon>Micromonosporales</taxon>
        <taxon>Micromonosporaceae</taxon>
        <taxon>Actinoplanes</taxon>
    </lineage>
</organism>
<feature type="domain" description="Peptidase S26" evidence="7">
    <location>
        <begin position="98"/>
        <end position="133"/>
    </location>
</feature>